<dbReference type="AlphaFoldDB" id="A0A6G0MHP1"/>
<gene>
    <name evidence="1" type="ORF">PF004_g28438</name>
</gene>
<proteinExistence type="predicted"/>
<comment type="caution">
    <text evidence="1">The sequence shown here is derived from an EMBL/GenBank/DDBJ whole genome shotgun (WGS) entry which is preliminary data.</text>
</comment>
<protein>
    <submittedName>
        <fullName evidence="1">Uncharacterized protein</fullName>
    </submittedName>
</protein>
<name>A0A6G0MHP1_9STRA</name>
<accession>A0A6G0MHP1</accession>
<organism evidence="1 2">
    <name type="scientific">Phytophthora fragariae</name>
    <dbReference type="NCBI Taxonomy" id="53985"/>
    <lineage>
        <taxon>Eukaryota</taxon>
        <taxon>Sar</taxon>
        <taxon>Stramenopiles</taxon>
        <taxon>Oomycota</taxon>
        <taxon>Peronosporomycetes</taxon>
        <taxon>Peronosporales</taxon>
        <taxon>Peronosporaceae</taxon>
        <taxon>Phytophthora</taxon>
    </lineage>
</organism>
<dbReference type="EMBL" id="QXGC01004591">
    <property type="protein sequence ID" value="KAE9168650.1"/>
    <property type="molecule type" value="Genomic_DNA"/>
</dbReference>
<evidence type="ECO:0000313" key="1">
    <source>
        <dbReference type="EMBL" id="KAE9168650.1"/>
    </source>
</evidence>
<dbReference type="Proteomes" id="UP000476176">
    <property type="component" value="Unassembled WGS sequence"/>
</dbReference>
<evidence type="ECO:0000313" key="2">
    <source>
        <dbReference type="Proteomes" id="UP000476176"/>
    </source>
</evidence>
<reference evidence="1 2" key="1">
    <citation type="submission" date="2018-09" db="EMBL/GenBank/DDBJ databases">
        <title>Genomic investigation of the strawberry pathogen Phytophthora fragariae indicates pathogenicity is determined by transcriptional variation in three key races.</title>
        <authorList>
            <person name="Adams T.M."/>
            <person name="Armitage A.D."/>
            <person name="Sobczyk M.K."/>
            <person name="Bates H.J."/>
            <person name="Dunwell J.M."/>
            <person name="Nellist C.F."/>
            <person name="Harrison R.J."/>
        </authorList>
    </citation>
    <scope>NUCLEOTIDE SEQUENCE [LARGE SCALE GENOMIC DNA]</scope>
    <source>
        <strain evidence="1 2">BC-23</strain>
    </source>
</reference>
<sequence length="45" mass="5032">MENANDLRYNWACENKRAKELKVKLDSYAACTALKPLSVNATVST</sequence>